<keyword evidence="2" id="KW-0732">Signal</keyword>
<protein>
    <submittedName>
        <fullName evidence="3">PhnD/SsuA/transferrin family substrate-binding protein</fullName>
    </submittedName>
</protein>
<feature type="region of interest" description="Disordered" evidence="1">
    <location>
        <begin position="301"/>
        <end position="326"/>
    </location>
</feature>
<reference evidence="3" key="1">
    <citation type="submission" date="2021-07" db="EMBL/GenBank/DDBJ databases">
        <title>Pseudohoeflea marina sp. nov. a polyhydroxyalcanoate-producing bacterium.</title>
        <authorList>
            <person name="Zheng W."/>
            <person name="Yu S."/>
            <person name="Huang Y."/>
        </authorList>
    </citation>
    <scope>NUCLEOTIDE SEQUENCE</scope>
    <source>
        <strain evidence="3">DP4N28-3</strain>
    </source>
</reference>
<comment type="caution">
    <text evidence="3">The sequence shown here is derived from an EMBL/GenBank/DDBJ whole genome shotgun (WGS) entry which is preliminary data.</text>
</comment>
<evidence type="ECO:0000313" key="3">
    <source>
        <dbReference type="EMBL" id="MBW3097791.1"/>
    </source>
</evidence>
<dbReference type="Proteomes" id="UP001430804">
    <property type="component" value="Unassembled WGS sequence"/>
</dbReference>
<evidence type="ECO:0000313" key="4">
    <source>
        <dbReference type="Proteomes" id="UP001430804"/>
    </source>
</evidence>
<accession>A0ABS6WP99</accession>
<dbReference type="EMBL" id="JAHWQX010000002">
    <property type="protein sequence ID" value="MBW3097791.1"/>
    <property type="molecule type" value="Genomic_DNA"/>
</dbReference>
<feature type="signal peptide" evidence="2">
    <location>
        <begin position="1"/>
        <end position="17"/>
    </location>
</feature>
<gene>
    <name evidence="3" type="ORF">KY465_10920</name>
</gene>
<proteinExistence type="predicted"/>
<name>A0ABS6WP99_9HYPH</name>
<sequence>MIRFLVLFVLLAVPCRAEPTSTEPVPAGDAARAGLRIGLLHSHPAMAEPMQLAAIERGFSTALDLPVTVIAFATLGALVDAHASGRIDYAPHTALSFAATRAVCACVEALRRPVGAEGIVGFRSVLVRASPPAQTTEILRVAYSTRRSLSGWLLPAAADRAGALPELMTFEVGSVRAVAERFADGTVNGFFAWVPVGANEENVPLPERLFAGRYAGLLYQRGDMEIVWQSAPVYHGPHALHRDIPTDLAQRLGAFLDAMPQNAPGLLDIIEPIVAGGYAPATTEDYRSVMALVDPAGSEAAGLAESDTGEVTYPAGQEASNGNPDR</sequence>
<evidence type="ECO:0000256" key="1">
    <source>
        <dbReference type="SAM" id="MobiDB-lite"/>
    </source>
</evidence>
<dbReference type="Pfam" id="PF12974">
    <property type="entry name" value="Phosphonate-bd"/>
    <property type="match status" value="1"/>
</dbReference>
<keyword evidence="4" id="KW-1185">Reference proteome</keyword>
<organism evidence="3 4">
    <name type="scientific">Pseudohoeflea coraliihabitans</name>
    <dbReference type="NCBI Taxonomy" id="2860393"/>
    <lineage>
        <taxon>Bacteria</taxon>
        <taxon>Pseudomonadati</taxon>
        <taxon>Pseudomonadota</taxon>
        <taxon>Alphaproteobacteria</taxon>
        <taxon>Hyphomicrobiales</taxon>
        <taxon>Rhizobiaceae</taxon>
        <taxon>Pseudohoeflea</taxon>
    </lineage>
</organism>
<dbReference type="RefSeq" id="WP_219201665.1">
    <property type="nucleotide sequence ID" value="NZ_JAHWQX010000002.1"/>
</dbReference>
<feature type="chain" id="PRO_5045678939" evidence="2">
    <location>
        <begin position="18"/>
        <end position="326"/>
    </location>
</feature>
<evidence type="ECO:0000256" key="2">
    <source>
        <dbReference type="SAM" id="SignalP"/>
    </source>
</evidence>